<dbReference type="SUPFAM" id="SSF53850">
    <property type="entry name" value="Periplasmic binding protein-like II"/>
    <property type="match status" value="1"/>
</dbReference>
<evidence type="ECO:0000256" key="3">
    <source>
        <dbReference type="ARBA" id="ARBA00023125"/>
    </source>
</evidence>
<name>A0A9D1IVJ9_9CLOT</name>
<evidence type="ECO:0000313" key="7">
    <source>
        <dbReference type="Proteomes" id="UP000824073"/>
    </source>
</evidence>
<organism evidence="6 7">
    <name type="scientific">Candidatus Ventrousia excrementavium</name>
    <dbReference type="NCBI Taxonomy" id="2840961"/>
    <lineage>
        <taxon>Bacteria</taxon>
        <taxon>Bacillati</taxon>
        <taxon>Bacillota</taxon>
        <taxon>Clostridia</taxon>
        <taxon>Eubacteriales</taxon>
        <taxon>Clostridiaceae</taxon>
        <taxon>Clostridiaceae incertae sedis</taxon>
        <taxon>Candidatus Ventrousia</taxon>
    </lineage>
</organism>
<dbReference type="InterPro" id="IPR000847">
    <property type="entry name" value="LysR_HTH_N"/>
</dbReference>
<evidence type="ECO:0000256" key="4">
    <source>
        <dbReference type="ARBA" id="ARBA00023163"/>
    </source>
</evidence>
<dbReference type="FunFam" id="1.10.10.10:FF:000001">
    <property type="entry name" value="LysR family transcriptional regulator"/>
    <property type="match status" value="1"/>
</dbReference>
<dbReference type="CDD" id="cd05466">
    <property type="entry name" value="PBP2_LTTR_substrate"/>
    <property type="match status" value="1"/>
</dbReference>
<dbReference type="InterPro" id="IPR036388">
    <property type="entry name" value="WH-like_DNA-bd_sf"/>
</dbReference>
<evidence type="ECO:0000313" key="6">
    <source>
        <dbReference type="EMBL" id="HIU43546.1"/>
    </source>
</evidence>
<comment type="caution">
    <text evidence="6">The sequence shown here is derived from an EMBL/GenBank/DDBJ whole genome shotgun (WGS) entry which is preliminary data.</text>
</comment>
<evidence type="ECO:0000259" key="5">
    <source>
        <dbReference type="PROSITE" id="PS50931"/>
    </source>
</evidence>
<dbReference type="Gene3D" id="1.10.10.10">
    <property type="entry name" value="Winged helix-like DNA-binding domain superfamily/Winged helix DNA-binding domain"/>
    <property type="match status" value="1"/>
</dbReference>
<dbReference type="Pfam" id="PF03466">
    <property type="entry name" value="LysR_substrate"/>
    <property type="match status" value="1"/>
</dbReference>
<dbReference type="GO" id="GO:0003700">
    <property type="term" value="F:DNA-binding transcription factor activity"/>
    <property type="evidence" value="ECO:0007669"/>
    <property type="project" value="InterPro"/>
</dbReference>
<sequence length="293" mass="32509">MAISLEWYRVFYQIARQGSVSRAAEALFITQSAVSQCLRLLEQELGVVLFVRTPRGMRLTPEGEELYRFVARGVESIAQGEKHLRQVRGLESGSIRIGASDMTLEFFLLEHLETFHRRYPGVRISVTNVSTPETLRLLHDGAIDFGAVSSPVDGQAGLVVRSVSEIQDVFVAGARFDELRGRTLSPLQLAGLPIVCLEQNTSTRRYIDAFLSEHGVRLQPEFELATSPLIAQFAARGMGVGSLVHNFALPFLRDGRLFELTLSPSPPPRNICLVYDGRLPLSTAASRLLEQML</sequence>
<dbReference type="Proteomes" id="UP000824073">
    <property type="component" value="Unassembled WGS sequence"/>
</dbReference>
<dbReference type="InterPro" id="IPR005119">
    <property type="entry name" value="LysR_subst-bd"/>
</dbReference>
<dbReference type="SUPFAM" id="SSF46785">
    <property type="entry name" value="Winged helix' DNA-binding domain"/>
    <property type="match status" value="1"/>
</dbReference>
<dbReference type="PANTHER" id="PTHR30126">
    <property type="entry name" value="HTH-TYPE TRANSCRIPTIONAL REGULATOR"/>
    <property type="match status" value="1"/>
</dbReference>
<dbReference type="InterPro" id="IPR036390">
    <property type="entry name" value="WH_DNA-bd_sf"/>
</dbReference>
<gene>
    <name evidence="6" type="ORF">IAB67_04530</name>
</gene>
<evidence type="ECO:0000256" key="2">
    <source>
        <dbReference type="ARBA" id="ARBA00023015"/>
    </source>
</evidence>
<protein>
    <submittedName>
        <fullName evidence="6">LysR family transcriptional regulator</fullName>
    </submittedName>
</protein>
<dbReference type="Gene3D" id="3.40.190.290">
    <property type="match status" value="1"/>
</dbReference>
<dbReference type="PANTHER" id="PTHR30126:SF64">
    <property type="entry name" value="HTH-TYPE TRANSCRIPTIONAL REGULATOR CITR"/>
    <property type="match status" value="1"/>
</dbReference>
<dbReference type="AlphaFoldDB" id="A0A9D1IVJ9"/>
<feature type="domain" description="HTH lysR-type" evidence="5">
    <location>
        <begin position="3"/>
        <end position="60"/>
    </location>
</feature>
<proteinExistence type="inferred from homology"/>
<reference evidence="6" key="2">
    <citation type="journal article" date="2021" name="PeerJ">
        <title>Extensive microbial diversity within the chicken gut microbiome revealed by metagenomics and culture.</title>
        <authorList>
            <person name="Gilroy R."/>
            <person name="Ravi A."/>
            <person name="Getino M."/>
            <person name="Pursley I."/>
            <person name="Horton D.L."/>
            <person name="Alikhan N.F."/>
            <person name="Baker D."/>
            <person name="Gharbi K."/>
            <person name="Hall N."/>
            <person name="Watson M."/>
            <person name="Adriaenssens E.M."/>
            <person name="Foster-Nyarko E."/>
            <person name="Jarju S."/>
            <person name="Secka A."/>
            <person name="Antonio M."/>
            <person name="Oren A."/>
            <person name="Chaudhuri R.R."/>
            <person name="La Ragione R."/>
            <person name="Hildebrand F."/>
            <person name="Pallen M.J."/>
        </authorList>
    </citation>
    <scope>NUCLEOTIDE SEQUENCE</scope>
    <source>
        <strain evidence="6">CHK191-8634</strain>
    </source>
</reference>
<accession>A0A9D1IVJ9</accession>
<dbReference type="PROSITE" id="PS50931">
    <property type="entry name" value="HTH_LYSR"/>
    <property type="match status" value="1"/>
</dbReference>
<dbReference type="PRINTS" id="PR00039">
    <property type="entry name" value="HTHLYSR"/>
</dbReference>
<dbReference type="Pfam" id="PF00126">
    <property type="entry name" value="HTH_1"/>
    <property type="match status" value="1"/>
</dbReference>
<evidence type="ECO:0000256" key="1">
    <source>
        <dbReference type="ARBA" id="ARBA00009437"/>
    </source>
</evidence>
<keyword evidence="3" id="KW-0238">DNA-binding</keyword>
<dbReference type="GO" id="GO:0000976">
    <property type="term" value="F:transcription cis-regulatory region binding"/>
    <property type="evidence" value="ECO:0007669"/>
    <property type="project" value="TreeGrafter"/>
</dbReference>
<comment type="similarity">
    <text evidence="1">Belongs to the LysR transcriptional regulatory family.</text>
</comment>
<reference evidence="6" key="1">
    <citation type="submission" date="2020-10" db="EMBL/GenBank/DDBJ databases">
        <authorList>
            <person name="Gilroy R."/>
        </authorList>
    </citation>
    <scope>NUCLEOTIDE SEQUENCE</scope>
    <source>
        <strain evidence="6">CHK191-8634</strain>
    </source>
</reference>
<keyword evidence="4" id="KW-0804">Transcription</keyword>
<dbReference type="EMBL" id="DVMR01000038">
    <property type="protein sequence ID" value="HIU43546.1"/>
    <property type="molecule type" value="Genomic_DNA"/>
</dbReference>
<keyword evidence="2" id="KW-0805">Transcription regulation</keyword>